<protein>
    <recommendedName>
        <fullName evidence="2">DUF7257 domain-containing protein</fullName>
    </recommendedName>
</protein>
<feature type="domain" description="DUF7257" evidence="2">
    <location>
        <begin position="146"/>
        <end position="367"/>
    </location>
</feature>
<dbReference type="Pfam" id="PF23918">
    <property type="entry name" value="DUF7257"/>
    <property type="match status" value="1"/>
</dbReference>
<evidence type="ECO:0000313" key="3">
    <source>
        <dbReference type="EMBL" id="CQD03813.1"/>
    </source>
</evidence>
<feature type="compositionally biased region" description="Polar residues" evidence="1">
    <location>
        <begin position="1"/>
        <end position="10"/>
    </location>
</feature>
<dbReference type="Gene3D" id="2.60.120.560">
    <property type="entry name" value="Exo-inulinase, domain 1"/>
    <property type="match status" value="1"/>
</dbReference>
<name>A0A0U1CXB0_9MYCO</name>
<dbReference type="EMBL" id="CTEC01000001">
    <property type="protein sequence ID" value="CQD03813.1"/>
    <property type="molecule type" value="Genomic_DNA"/>
</dbReference>
<feature type="region of interest" description="Disordered" evidence="1">
    <location>
        <begin position="1"/>
        <end position="28"/>
    </location>
</feature>
<reference evidence="4" key="1">
    <citation type="submission" date="2015-03" db="EMBL/GenBank/DDBJ databases">
        <authorList>
            <person name="Urmite Genomes"/>
        </authorList>
    </citation>
    <scope>NUCLEOTIDE SEQUENCE [LARGE SCALE GENOMIC DNA]</scope>
    <source>
        <strain evidence="4">CSUR P1344</strain>
    </source>
</reference>
<dbReference type="AlphaFoldDB" id="A0A0U1CXB0"/>
<evidence type="ECO:0000256" key="1">
    <source>
        <dbReference type="SAM" id="MobiDB-lite"/>
    </source>
</evidence>
<evidence type="ECO:0000259" key="2">
    <source>
        <dbReference type="Pfam" id="PF23918"/>
    </source>
</evidence>
<proteinExistence type="predicted"/>
<dbReference type="InterPro" id="IPR055681">
    <property type="entry name" value="DUF7257"/>
</dbReference>
<dbReference type="RefSeq" id="WP_141659138.1">
    <property type="nucleotide sequence ID" value="NZ_CTEC01000001.1"/>
</dbReference>
<sequence length="527" mass="53631">MTIDYSSATSDPPAVTYDPSIHNVPTSDSPSVNPMSIIGRANNLSTGTASGVAGALVGGLSAGASPFAALASFGQAALGAVANIAELLLKLGVTVIDDVATLITQAVQGVANIIGAILQGLGGIFGGSGSASDAQLVLQATAATIASTNAQLQAMQAADAADSNNGINVFLNFSNATLSGFTESFTGAATGLEVNSSGYAQLVTSGNGTGVAIHPTPTNTDDQIVSAIYYTAPGSYHFFNLSEGAGYNTLIGRSDPAGTTCVYAEVSPINCSIHNVVSGVDTVLAQVNYSAPTFYAGAQYSLSCGFDGNGHPFFEVYVNGSPILDFTDTNGVTNHGAGYRNCGFGLAEYAGMVPSQVASFGFVDNAPGPVVGDLCVAQGTSATAITLPNTINAALAPGSYYDSTVTQTSNYTYDPTTNKLTVHKSCIYTVRVTTQWVPKSGAAYAYFGIGLFVNGLLYDNDVKVVVSPGALPYFIEDSAVFIVALNAGDYLQPGFVSYSNSASYENQIVAAGNASFICAISNVGTNG</sequence>
<gene>
    <name evidence="3" type="ORF">BN000_00655</name>
</gene>
<organism evidence="3 4">
    <name type="scientific">Mycobacterium europaeum</name>
    <dbReference type="NCBI Taxonomy" id="761804"/>
    <lineage>
        <taxon>Bacteria</taxon>
        <taxon>Bacillati</taxon>
        <taxon>Actinomycetota</taxon>
        <taxon>Actinomycetes</taxon>
        <taxon>Mycobacteriales</taxon>
        <taxon>Mycobacteriaceae</taxon>
        <taxon>Mycobacterium</taxon>
        <taxon>Mycobacterium simiae complex</taxon>
    </lineage>
</organism>
<accession>A0A0U1CXB0</accession>
<dbReference type="Proteomes" id="UP000199601">
    <property type="component" value="Unassembled WGS sequence"/>
</dbReference>
<evidence type="ECO:0000313" key="4">
    <source>
        <dbReference type="Proteomes" id="UP000199601"/>
    </source>
</evidence>
<keyword evidence="4" id="KW-1185">Reference proteome</keyword>